<dbReference type="Proteomes" id="UP000688137">
    <property type="component" value="Unassembled WGS sequence"/>
</dbReference>
<evidence type="ECO:0000313" key="7">
    <source>
        <dbReference type="EMBL" id="CAD8082310.1"/>
    </source>
</evidence>
<evidence type="ECO:0000256" key="2">
    <source>
        <dbReference type="ARBA" id="ARBA00022771"/>
    </source>
</evidence>
<feature type="transmembrane region" description="Helical" evidence="5">
    <location>
        <begin position="101"/>
        <end position="119"/>
    </location>
</feature>
<protein>
    <recommendedName>
        <fullName evidence="6">RING-type domain-containing protein</fullName>
    </recommendedName>
</protein>
<feature type="transmembrane region" description="Helical" evidence="5">
    <location>
        <begin position="331"/>
        <end position="349"/>
    </location>
</feature>
<dbReference type="PROSITE" id="PS50089">
    <property type="entry name" value="ZF_RING_2"/>
    <property type="match status" value="1"/>
</dbReference>
<name>A0A8S1MQ43_PARPR</name>
<feature type="transmembrane region" description="Helical" evidence="5">
    <location>
        <begin position="230"/>
        <end position="249"/>
    </location>
</feature>
<dbReference type="PROSITE" id="PS51257">
    <property type="entry name" value="PROKAR_LIPOPROTEIN"/>
    <property type="match status" value="1"/>
</dbReference>
<evidence type="ECO:0000313" key="8">
    <source>
        <dbReference type="Proteomes" id="UP000688137"/>
    </source>
</evidence>
<dbReference type="AlphaFoldDB" id="A0A8S1MQ43"/>
<keyword evidence="8" id="KW-1185">Reference proteome</keyword>
<evidence type="ECO:0000256" key="1">
    <source>
        <dbReference type="ARBA" id="ARBA00022723"/>
    </source>
</evidence>
<keyword evidence="3" id="KW-0862">Zinc</keyword>
<keyword evidence="5" id="KW-1133">Transmembrane helix</keyword>
<feature type="transmembrane region" description="Helical" evidence="5">
    <location>
        <begin position="293"/>
        <end position="311"/>
    </location>
</feature>
<reference evidence="7" key="1">
    <citation type="submission" date="2021-01" db="EMBL/GenBank/DDBJ databases">
        <authorList>
            <consortium name="Genoscope - CEA"/>
            <person name="William W."/>
        </authorList>
    </citation>
    <scope>NUCLEOTIDE SEQUENCE</scope>
</reference>
<feature type="transmembrane region" description="Helical" evidence="5">
    <location>
        <begin position="41"/>
        <end position="62"/>
    </location>
</feature>
<dbReference type="Pfam" id="PF13639">
    <property type="entry name" value="zf-RING_2"/>
    <property type="match status" value="1"/>
</dbReference>
<feature type="transmembrane region" description="Helical" evidence="5">
    <location>
        <begin position="134"/>
        <end position="157"/>
    </location>
</feature>
<feature type="transmembrane region" description="Helical" evidence="5">
    <location>
        <begin position="193"/>
        <end position="218"/>
    </location>
</feature>
<dbReference type="PANTHER" id="PTHR45969">
    <property type="entry name" value="RING ZINC FINGER PROTEIN-RELATED"/>
    <property type="match status" value="1"/>
</dbReference>
<evidence type="ECO:0000256" key="4">
    <source>
        <dbReference type="PROSITE-ProRule" id="PRU00175"/>
    </source>
</evidence>
<gene>
    <name evidence="7" type="ORF">PPRIM_AZ9-3.1.T0670190</name>
</gene>
<dbReference type="GO" id="GO:0008270">
    <property type="term" value="F:zinc ion binding"/>
    <property type="evidence" value="ECO:0007669"/>
    <property type="project" value="UniProtKB-KW"/>
</dbReference>
<feature type="domain" description="RING-type" evidence="6">
    <location>
        <begin position="411"/>
        <end position="454"/>
    </location>
</feature>
<evidence type="ECO:0000256" key="5">
    <source>
        <dbReference type="SAM" id="Phobius"/>
    </source>
</evidence>
<dbReference type="OMA" id="KCHATHI"/>
<organism evidence="7 8">
    <name type="scientific">Paramecium primaurelia</name>
    <dbReference type="NCBI Taxonomy" id="5886"/>
    <lineage>
        <taxon>Eukaryota</taxon>
        <taxon>Sar</taxon>
        <taxon>Alveolata</taxon>
        <taxon>Ciliophora</taxon>
        <taxon>Intramacronucleata</taxon>
        <taxon>Oligohymenophorea</taxon>
        <taxon>Peniculida</taxon>
        <taxon>Parameciidae</taxon>
        <taxon>Paramecium</taxon>
    </lineage>
</organism>
<sequence>MLQKVILKTKIYSWILIICSGIVTLLACILAGSVNDQEVKIYGTLYIITALIFMGINCYILYRLQTINLINAEINNYNCFQSWKVLHDSILNNSDLWFPKYVLKCLVIIVFHSTLSFITRLKYHNDKFEFTQNISISIVLFVIIFIFGFLLQFYLVIQLIKMLADFKDYSREIVFTFHIKESLQEEKLYKRGITMIAIIFMLGSIGYYGIKLALYIMIAKNNEETNNKVFSIIVAILNVSCIILCSRIYRQLKSIYKQIPDIQDVRIYSLNIPCFTGWFILVRSLVFCKKFRFWRNLTFILLYIQTIYGLIKFPFYQIYNVTIVQMYSLESYLYCDTAIIVALMFWQFIEQFARVVHQIKRKYLAYQLEDRRQNIILPITIDLQINDQGRINNQQIIDNLVENAQEDYGECCFCLDKISKGQRVHKLKCHATHIFHYYCMSKWLANHNNCPLCQQIIN</sequence>
<keyword evidence="2 4" id="KW-0863">Zinc-finger</keyword>
<feature type="transmembrane region" description="Helical" evidence="5">
    <location>
        <begin position="12"/>
        <end position="35"/>
    </location>
</feature>
<proteinExistence type="predicted"/>
<evidence type="ECO:0000256" key="3">
    <source>
        <dbReference type="ARBA" id="ARBA00022833"/>
    </source>
</evidence>
<evidence type="ECO:0000259" key="6">
    <source>
        <dbReference type="PROSITE" id="PS50089"/>
    </source>
</evidence>
<keyword evidence="1" id="KW-0479">Metal-binding</keyword>
<keyword evidence="5" id="KW-0472">Membrane</keyword>
<accession>A0A8S1MQ43</accession>
<dbReference type="EMBL" id="CAJJDM010000070">
    <property type="protein sequence ID" value="CAD8082310.1"/>
    <property type="molecule type" value="Genomic_DNA"/>
</dbReference>
<comment type="caution">
    <text evidence="7">The sequence shown here is derived from an EMBL/GenBank/DDBJ whole genome shotgun (WGS) entry which is preliminary data.</text>
</comment>
<keyword evidence="5" id="KW-0812">Transmembrane</keyword>
<dbReference type="InterPro" id="IPR001841">
    <property type="entry name" value="Znf_RING"/>
</dbReference>